<dbReference type="InterPro" id="IPR014988">
    <property type="entry name" value="Uncharacterised_YqcI/YcgG"/>
</dbReference>
<evidence type="ECO:0000313" key="2">
    <source>
        <dbReference type="Proteomes" id="UP000551316"/>
    </source>
</evidence>
<comment type="caution">
    <text evidence="1">The sequence shown here is derived from an EMBL/GenBank/DDBJ whole genome shotgun (WGS) entry which is preliminary data.</text>
</comment>
<feature type="non-terminal residue" evidence="1">
    <location>
        <position position="1"/>
    </location>
</feature>
<evidence type="ECO:0000313" key="1">
    <source>
        <dbReference type="EMBL" id="NQX51973.1"/>
    </source>
</evidence>
<dbReference type="AlphaFoldDB" id="A0A7Y5AM94"/>
<dbReference type="RefSeq" id="WP_172664395.1">
    <property type="nucleotide sequence ID" value="NZ_JABNND010000048.1"/>
</dbReference>
<name>A0A7Y5AM94_BIFLI</name>
<organism evidence="1 2">
    <name type="scientific">Bifidobacterium longum subsp. infantis</name>
    <dbReference type="NCBI Taxonomy" id="1682"/>
    <lineage>
        <taxon>Bacteria</taxon>
        <taxon>Bacillati</taxon>
        <taxon>Actinomycetota</taxon>
        <taxon>Actinomycetes</taxon>
        <taxon>Bifidobacteriales</taxon>
        <taxon>Bifidobacteriaceae</taxon>
        <taxon>Bifidobacterium</taxon>
    </lineage>
</organism>
<gene>
    <name evidence="1" type="ORF">HNS28_11345</name>
</gene>
<dbReference type="Proteomes" id="UP000551316">
    <property type="component" value="Unassembled WGS sequence"/>
</dbReference>
<dbReference type="EMBL" id="JABNND010000048">
    <property type="protein sequence ID" value="NQX51973.1"/>
    <property type="molecule type" value="Genomic_DNA"/>
</dbReference>
<accession>A0A7Y5AM94</accession>
<proteinExistence type="predicted"/>
<sequence>RGDRQATIEGSQPEHKRCAYKLNPGIRERIAQYDTIPMSPALGEHGNAPELPQFFLGDDNIEASMLLTEQDILRRIR</sequence>
<reference evidence="1 2" key="1">
    <citation type="submission" date="2020-05" db="EMBL/GenBank/DDBJ databases">
        <title>Draft Genome Sequence of Bifidobacterium longum subsp. Infantis BI-G201, a Commercialization Strain.</title>
        <authorList>
            <person name="Song J."/>
            <person name="Xu Y."/>
            <person name="Han D."/>
            <person name="Teng Q."/>
            <person name="Jiang D."/>
            <person name="Liu Q."/>
        </authorList>
    </citation>
    <scope>NUCLEOTIDE SEQUENCE [LARGE SCALE GENOMIC DNA]</scope>
    <source>
        <strain evidence="1 2">BI-G201</strain>
    </source>
</reference>
<dbReference type="Pfam" id="PF08892">
    <property type="entry name" value="YqcI_YcgG"/>
    <property type="match status" value="1"/>
</dbReference>
<protein>
    <submittedName>
        <fullName evidence="1">YqcI/YcgG family protein</fullName>
    </submittedName>
</protein>